<proteinExistence type="predicted"/>
<reference evidence="3" key="1">
    <citation type="submission" date="2023-06" db="EMBL/GenBank/DDBJ databases">
        <authorList>
            <person name="Kurt Z."/>
        </authorList>
    </citation>
    <scope>NUCLEOTIDE SEQUENCE</scope>
</reference>
<dbReference type="GO" id="GO:0003677">
    <property type="term" value="F:DNA binding"/>
    <property type="evidence" value="ECO:0007669"/>
    <property type="project" value="UniProtKB-KW"/>
</dbReference>
<protein>
    <submittedName>
        <fullName evidence="3">Myb-like DNA-binding domain-containing protein</fullName>
    </submittedName>
    <submittedName>
        <fullName evidence="5">Myb-like_DNA-binding domain-containing protein</fullName>
    </submittedName>
</protein>
<dbReference type="Proteomes" id="UP001642409">
    <property type="component" value="Unassembled WGS sequence"/>
</dbReference>
<organism evidence="3">
    <name type="scientific">Hexamita inflata</name>
    <dbReference type="NCBI Taxonomy" id="28002"/>
    <lineage>
        <taxon>Eukaryota</taxon>
        <taxon>Metamonada</taxon>
        <taxon>Diplomonadida</taxon>
        <taxon>Hexamitidae</taxon>
        <taxon>Hexamitinae</taxon>
        <taxon>Hexamita</taxon>
    </lineage>
</organism>
<keyword evidence="7" id="KW-1185">Reference proteome</keyword>
<dbReference type="EMBL" id="CAXDID020000222">
    <property type="protein sequence ID" value="CAL6058748.1"/>
    <property type="molecule type" value="Genomic_DNA"/>
</dbReference>
<dbReference type="EMBL" id="CATOUU010000959">
    <property type="protein sequence ID" value="CAI9962769.1"/>
    <property type="molecule type" value="Genomic_DNA"/>
</dbReference>
<evidence type="ECO:0000313" key="3">
    <source>
        <dbReference type="EMBL" id="CAI9954033.1"/>
    </source>
</evidence>
<evidence type="ECO:0000259" key="1">
    <source>
        <dbReference type="PROSITE" id="PS50090"/>
    </source>
</evidence>
<dbReference type="SMART" id="SM00717">
    <property type="entry name" value="SANT"/>
    <property type="match status" value="2"/>
</dbReference>
<name>A0AA86QFF5_9EUKA</name>
<feature type="domain" description="Myb-like" evidence="1">
    <location>
        <begin position="1"/>
        <end position="59"/>
    </location>
</feature>
<reference evidence="5 7" key="2">
    <citation type="submission" date="2024-07" db="EMBL/GenBank/DDBJ databases">
        <authorList>
            <person name="Akdeniz Z."/>
        </authorList>
    </citation>
    <scope>NUCLEOTIDE SEQUENCE [LARGE SCALE GENOMIC DNA]</scope>
</reference>
<dbReference type="EMBL" id="CAXDID020000113">
    <property type="protein sequence ID" value="CAL6030097.1"/>
    <property type="molecule type" value="Genomic_DNA"/>
</dbReference>
<dbReference type="PROSITE" id="PS50090">
    <property type="entry name" value="MYB_LIKE"/>
    <property type="match status" value="1"/>
</dbReference>
<evidence type="ECO:0000259" key="2">
    <source>
        <dbReference type="PROSITE" id="PS51294"/>
    </source>
</evidence>
<keyword evidence="3" id="KW-0238">DNA-binding</keyword>
<dbReference type="Gene3D" id="1.10.10.60">
    <property type="entry name" value="Homeodomain-like"/>
    <property type="match status" value="1"/>
</dbReference>
<evidence type="ECO:0000313" key="7">
    <source>
        <dbReference type="Proteomes" id="UP001642409"/>
    </source>
</evidence>
<sequence length="220" mass="26474">MKRSKQQWSEEEIALLTQLTEQNRNSENGKPKQIIWSEIAKYFPNRTENTCKSYYANILKKNLNAFIRKNHQWTKEEIMSLWRLSITYNQDFSFIQNNFMSQFSVKQLQSQFVQLKYRQQKYNNDFEKMVKDPSYAQTINQKQLLSELFVAKFSFQRHCLIDPLLQMCPQDTPKPLDIIEIRAIESFWERIDPKLLYQIITTEQKRRGISDEEVDNVKII</sequence>
<comment type="caution">
    <text evidence="3">The sequence shown here is derived from an EMBL/GenBank/DDBJ whole genome shotgun (WGS) entry which is preliminary data.</text>
</comment>
<feature type="domain" description="HTH myb-type" evidence="2">
    <location>
        <begin position="1"/>
        <end position="63"/>
    </location>
</feature>
<evidence type="ECO:0000313" key="6">
    <source>
        <dbReference type="EMBL" id="CAL6058748.1"/>
    </source>
</evidence>
<evidence type="ECO:0000313" key="5">
    <source>
        <dbReference type="EMBL" id="CAL6030097.1"/>
    </source>
</evidence>
<dbReference type="InterPro" id="IPR017930">
    <property type="entry name" value="Myb_dom"/>
</dbReference>
<accession>A0AA86QFF5</accession>
<gene>
    <name evidence="5" type="ORF">HINF_LOCUS32974</name>
    <name evidence="3" type="ORF">HINF_LOCUS41678</name>
    <name evidence="6" type="ORF">HINF_LOCUS48420</name>
    <name evidence="4" type="ORF">HINF_LOCUS50414</name>
</gene>
<dbReference type="SUPFAM" id="SSF46689">
    <property type="entry name" value="Homeodomain-like"/>
    <property type="match status" value="2"/>
</dbReference>
<dbReference type="Pfam" id="PF00249">
    <property type="entry name" value="Myb_DNA-binding"/>
    <property type="match status" value="1"/>
</dbReference>
<dbReference type="EMBL" id="CATOUU010000843">
    <property type="protein sequence ID" value="CAI9954033.1"/>
    <property type="molecule type" value="Genomic_DNA"/>
</dbReference>
<dbReference type="InterPro" id="IPR009057">
    <property type="entry name" value="Homeodomain-like_sf"/>
</dbReference>
<dbReference type="AlphaFoldDB" id="A0AA86QFF5"/>
<dbReference type="CDD" id="cd00167">
    <property type="entry name" value="SANT"/>
    <property type="match status" value="1"/>
</dbReference>
<dbReference type="PROSITE" id="PS51294">
    <property type="entry name" value="HTH_MYB"/>
    <property type="match status" value="1"/>
</dbReference>
<dbReference type="InterPro" id="IPR001005">
    <property type="entry name" value="SANT/Myb"/>
</dbReference>
<evidence type="ECO:0000313" key="4">
    <source>
        <dbReference type="EMBL" id="CAI9962769.1"/>
    </source>
</evidence>